<reference evidence="4 5" key="1">
    <citation type="submission" date="2018-06" db="EMBL/GenBank/DDBJ databases">
        <authorList>
            <consortium name="Pathogen Informatics"/>
            <person name="Doyle S."/>
        </authorList>
    </citation>
    <scope>NUCLEOTIDE SEQUENCE [LARGE SCALE GENOMIC DNA]</scope>
    <source>
        <strain evidence="4 5">NCTC13163</strain>
    </source>
</reference>
<evidence type="ECO:0000259" key="3">
    <source>
        <dbReference type="PROSITE" id="PS01031"/>
    </source>
</evidence>
<dbReference type="EMBL" id="UGGP01000004">
    <property type="protein sequence ID" value="STO53317.1"/>
    <property type="molecule type" value="Genomic_DNA"/>
</dbReference>
<dbReference type="Pfam" id="PF00011">
    <property type="entry name" value="HSP20"/>
    <property type="match status" value="1"/>
</dbReference>
<evidence type="ECO:0000256" key="1">
    <source>
        <dbReference type="PROSITE-ProRule" id="PRU00285"/>
    </source>
</evidence>
<evidence type="ECO:0000256" key="2">
    <source>
        <dbReference type="RuleBase" id="RU003616"/>
    </source>
</evidence>
<comment type="similarity">
    <text evidence="1 2">Belongs to the small heat shock protein (HSP20) family.</text>
</comment>
<dbReference type="SUPFAM" id="SSF49764">
    <property type="entry name" value="HSP20-like chaperones"/>
    <property type="match status" value="1"/>
</dbReference>
<dbReference type="InterPro" id="IPR008978">
    <property type="entry name" value="HSP20-like_chaperone"/>
</dbReference>
<organism evidence="4 5">
    <name type="scientific">Exiguobacterium aurantiacum</name>
    <dbReference type="NCBI Taxonomy" id="33987"/>
    <lineage>
        <taxon>Bacteria</taxon>
        <taxon>Bacillati</taxon>
        <taxon>Bacillota</taxon>
        <taxon>Bacilli</taxon>
        <taxon>Bacillales</taxon>
        <taxon>Bacillales Family XII. Incertae Sedis</taxon>
        <taxon>Exiguobacterium</taxon>
    </lineage>
</organism>
<dbReference type="RefSeq" id="WP_218019755.1">
    <property type="nucleotide sequence ID" value="NZ_UGGP01000004.1"/>
</dbReference>
<dbReference type="AlphaFoldDB" id="A0A377HHH3"/>
<dbReference type="Proteomes" id="UP000254060">
    <property type="component" value="Unassembled WGS sequence"/>
</dbReference>
<accession>A0A377HHH3</accession>
<dbReference type="PANTHER" id="PTHR11527">
    <property type="entry name" value="HEAT-SHOCK PROTEIN 20 FAMILY MEMBER"/>
    <property type="match status" value="1"/>
</dbReference>
<dbReference type="InterPro" id="IPR031107">
    <property type="entry name" value="Small_HSP"/>
</dbReference>
<name>A0A377HHH3_9BACL</name>
<gene>
    <name evidence="4" type="ORF">NCTC13163_03298</name>
</gene>
<dbReference type="PROSITE" id="PS01031">
    <property type="entry name" value="SHSP"/>
    <property type="match status" value="1"/>
</dbReference>
<dbReference type="Gene3D" id="2.60.40.790">
    <property type="match status" value="1"/>
</dbReference>
<protein>
    <submittedName>
        <fullName evidence="4">T786P28D</fullName>
    </submittedName>
</protein>
<sequence>MYRVLKNNLRSDYHGWFDSFQQKRNDLMNLGFNDFSNMLDDFFSASGLPFERSLRHDTFKVDIKDEADKYVIEAEVPGVKKEDIQVTIDDGRLNLSVKHESVSEEEGSKYIHRERRMSQMSRSILLKDVSEEGAQAKLEDGVLTLILPKKENLDTSKRIMIE</sequence>
<dbReference type="CDD" id="cd06471">
    <property type="entry name" value="ACD_LpsHSP_like"/>
    <property type="match status" value="1"/>
</dbReference>
<proteinExistence type="inferred from homology"/>
<feature type="domain" description="SHSP" evidence="3">
    <location>
        <begin position="52"/>
        <end position="162"/>
    </location>
</feature>
<evidence type="ECO:0000313" key="5">
    <source>
        <dbReference type="Proteomes" id="UP000254060"/>
    </source>
</evidence>
<evidence type="ECO:0000313" key="4">
    <source>
        <dbReference type="EMBL" id="STO53317.1"/>
    </source>
</evidence>
<dbReference type="InterPro" id="IPR002068">
    <property type="entry name" value="A-crystallin/Hsp20_dom"/>
</dbReference>